<keyword evidence="10 18" id="KW-0949">S-adenosyl-L-methionine</keyword>
<dbReference type="KEGG" id="blau:DQQ01_09825"/>
<name>A0A2Z4UBM2_9FIRM</name>
<evidence type="ECO:0000256" key="18">
    <source>
        <dbReference type="HAMAP-Rule" id="MF_00605"/>
    </source>
</evidence>
<evidence type="ECO:0000256" key="7">
    <source>
        <dbReference type="ARBA" id="ARBA00022490"/>
    </source>
</evidence>
<evidence type="ECO:0000256" key="9">
    <source>
        <dbReference type="ARBA" id="ARBA00022679"/>
    </source>
</evidence>
<feature type="binding site" evidence="18">
    <location>
        <begin position="138"/>
        <end position="143"/>
    </location>
    <ligand>
        <name>S-adenosyl-L-methionine</name>
        <dbReference type="ChEBI" id="CHEBI:59789"/>
    </ligand>
</feature>
<comment type="subunit">
    <text evidence="4 18 19">Homodimer.</text>
</comment>
<evidence type="ECO:0000259" key="20">
    <source>
        <dbReference type="PROSITE" id="PS51379"/>
    </source>
</evidence>
<dbReference type="GO" id="GO:0052906">
    <property type="term" value="F:tRNA (guanine(37)-N1)-methyltransferase activity"/>
    <property type="evidence" value="ECO:0007669"/>
    <property type="project" value="UniProtKB-UniRule"/>
</dbReference>
<feature type="domain" description="4Fe-4S ferredoxin-type" evidence="20">
    <location>
        <begin position="409"/>
        <end position="435"/>
    </location>
</feature>
<evidence type="ECO:0000256" key="2">
    <source>
        <dbReference type="ARBA" id="ARBA00004496"/>
    </source>
</evidence>
<dbReference type="NCBIfam" id="NF038196">
    <property type="entry name" value="ferrodoxin_EFR1"/>
    <property type="match status" value="1"/>
</dbReference>
<keyword evidence="8 18" id="KW-0489">Methyltransferase</keyword>
<keyword evidence="9 18" id="KW-0808">Transferase</keyword>
<dbReference type="InterPro" id="IPR029039">
    <property type="entry name" value="Flavoprotein-like_sf"/>
</dbReference>
<comment type="subcellular location">
    <subcellularLocation>
        <location evidence="2 18 19">Cytoplasm</location>
    </subcellularLocation>
</comment>
<evidence type="ECO:0000256" key="12">
    <source>
        <dbReference type="ARBA" id="ARBA00022723"/>
    </source>
</evidence>
<dbReference type="FunFam" id="3.40.1280.10:FF:000001">
    <property type="entry name" value="tRNA (guanine-N(1)-)-methyltransferase"/>
    <property type="match status" value="1"/>
</dbReference>
<dbReference type="GO" id="GO:0005829">
    <property type="term" value="C:cytosol"/>
    <property type="evidence" value="ECO:0007669"/>
    <property type="project" value="TreeGrafter"/>
</dbReference>
<dbReference type="PROSITE" id="PS51379">
    <property type="entry name" value="4FE4S_FER_2"/>
    <property type="match status" value="2"/>
</dbReference>
<dbReference type="Gene3D" id="3.40.1280.10">
    <property type="match status" value="1"/>
</dbReference>
<dbReference type="Pfam" id="PF12838">
    <property type="entry name" value="Fer4_7"/>
    <property type="match status" value="1"/>
</dbReference>
<comment type="catalytic activity">
    <reaction evidence="17 18 19">
        <text>guanosine(37) in tRNA + S-adenosyl-L-methionine = N(1)-methylguanosine(37) in tRNA + S-adenosyl-L-homocysteine + H(+)</text>
        <dbReference type="Rhea" id="RHEA:36899"/>
        <dbReference type="Rhea" id="RHEA-COMP:10145"/>
        <dbReference type="Rhea" id="RHEA-COMP:10147"/>
        <dbReference type="ChEBI" id="CHEBI:15378"/>
        <dbReference type="ChEBI" id="CHEBI:57856"/>
        <dbReference type="ChEBI" id="CHEBI:59789"/>
        <dbReference type="ChEBI" id="CHEBI:73542"/>
        <dbReference type="ChEBI" id="CHEBI:74269"/>
        <dbReference type="EC" id="2.1.1.228"/>
    </reaction>
</comment>
<evidence type="ECO:0000256" key="13">
    <source>
        <dbReference type="ARBA" id="ARBA00023004"/>
    </source>
</evidence>
<dbReference type="NCBIfam" id="NF000648">
    <property type="entry name" value="PRK00026.1"/>
    <property type="match status" value="1"/>
</dbReference>
<dbReference type="NCBIfam" id="TIGR00088">
    <property type="entry name" value="trmD"/>
    <property type="match status" value="1"/>
</dbReference>
<evidence type="ECO:0000256" key="16">
    <source>
        <dbReference type="ARBA" id="ARBA00033392"/>
    </source>
</evidence>
<dbReference type="InterPro" id="IPR017896">
    <property type="entry name" value="4Fe4S_Fe-S-bd"/>
</dbReference>
<organism evidence="21 22">
    <name type="scientific">Blautia argi</name>
    <dbReference type="NCBI Taxonomy" id="1912897"/>
    <lineage>
        <taxon>Bacteria</taxon>
        <taxon>Bacillati</taxon>
        <taxon>Bacillota</taxon>
        <taxon>Clostridia</taxon>
        <taxon>Lachnospirales</taxon>
        <taxon>Lachnospiraceae</taxon>
        <taxon>Blautia</taxon>
    </lineage>
</organism>
<dbReference type="SUPFAM" id="SSF52218">
    <property type="entry name" value="Flavoproteins"/>
    <property type="match status" value="1"/>
</dbReference>
<keyword evidence="7 18" id="KW-0963">Cytoplasm</keyword>
<dbReference type="InterPro" id="IPR002649">
    <property type="entry name" value="tRNA_m1G_MeTrfase_TrmD"/>
</dbReference>
<feature type="domain" description="4Fe-4S ferredoxin-type" evidence="20">
    <location>
        <begin position="436"/>
        <end position="465"/>
    </location>
</feature>
<dbReference type="EMBL" id="CP030280">
    <property type="protein sequence ID" value="AWY98397.1"/>
    <property type="molecule type" value="Genomic_DNA"/>
</dbReference>
<dbReference type="OrthoDB" id="9807416at2"/>
<dbReference type="SUPFAM" id="SSF54862">
    <property type="entry name" value="4Fe-4S ferredoxins"/>
    <property type="match status" value="1"/>
</dbReference>
<evidence type="ECO:0000256" key="17">
    <source>
        <dbReference type="ARBA" id="ARBA00047783"/>
    </source>
</evidence>
<dbReference type="PROSITE" id="PS00198">
    <property type="entry name" value="4FE4S_FER_1"/>
    <property type="match status" value="2"/>
</dbReference>
<dbReference type="RefSeq" id="WP_111919886.1">
    <property type="nucleotide sequence ID" value="NZ_CP030280.1"/>
</dbReference>
<evidence type="ECO:0000256" key="6">
    <source>
        <dbReference type="ARBA" id="ARBA00014679"/>
    </source>
</evidence>
<comment type="function">
    <text evidence="1 18 19">Specifically methylates guanosine-37 in various tRNAs.</text>
</comment>
<dbReference type="Gene3D" id="1.10.1270.20">
    <property type="entry name" value="tRNA(m1g37)methyltransferase, domain 2"/>
    <property type="match status" value="1"/>
</dbReference>
<dbReference type="InterPro" id="IPR047964">
    <property type="entry name" value="EFR1-like"/>
</dbReference>
<keyword evidence="22" id="KW-1185">Reference proteome</keyword>
<dbReference type="InterPro" id="IPR016009">
    <property type="entry name" value="tRNA_MeTrfase_TRMD/TRM10"/>
</dbReference>
<evidence type="ECO:0000256" key="11">
    <source>
        <dbReference type="ARBA" id="ARBA00022694"/>
    </source>
</evidence>
<dbReference type="AlphaFoldDB" id="A0A2Z4UBM2"/>
<dbReference type="PANTHER" id="PTHR46417">
    <property type="entry name" value="TRNA (GUANINE-N(1)-)-METHYLTRANSFERASE"/>
    <property type="match status" value="1"/>
</dbReference>
<keyword evidence="12" id="KW-0479">Metal-binding</keyword>
<proteinExistence type="inferred from homology"/>
<dbReference type="EC" id="2.1.1.228" evidence="5 18"/>
<evidence type="ECO:0000313" key="21">
    <source>
        <dbReference type="EMBL" id="AWY98397.1"/>
    </source>
</evidence>
<dbReference type="GO" id="GO:0046872">
    <property type="term" value="F:metal ion binding"/>
    <property type="evidence" value="ECO:0007669"/>
    <property type="project" value="UniProtKB-KW"/>
</dbReference>
<keyword evidence="11 18" id="KW-0819">tRNA processing</keyword>
<keyword evidence="13" id="KW-0408">Iron</keyword>
<evidence type="ECO:0000256" key="5">
    <source>
        <dbReference type="ARBA" id="ARBA00012807"/>
    </source>
</evidence>
<comment type="similarity">
    <text evidence="3 18 19">Belongs to the RNA methyltransferase TrmD family.</text>
</comment>
<evidence type="ECO:0000256" key="3">
    <source>
        <dbReference type="ARBA" id="ARBA00007630"/>
    </source>
</evidence>
<dbReference type="HAMAP" id="MF_00605">
    <property type="entry name" value="TrmD"/>
    <property type="match status" value="1"/>
</dbReference>
<dbReference type="Gene3D" id="3.30.70.20">
    <property type="match status" value="2"/>
</dbReference>
<sequence>MKYHVLTLFPEMIESTVSTSITGRALKSGKISLHTVNIRDFSDNKHMRVDDYPYGGGAGMVMQAEPVYRAYESVRRDSLAASRGKKPRCIYLTPQGQVFRQTMVEELAMEEELIFLCGHYEGIDERVLEEVVTDYVSIGDYVLTGGELAASVMIDAISRFVPGVLNNEESSQFESMQDNLLEYPHYTRPEEWRGKKVPSVLLAGDHRKIEAWRLEQSVIRTRERRPDLLSKSRKVTAAYFSPTEGTKKAAEMLMSCLTQNPVYLDLTRRKFRKQKHMFGEQELLVAAAPVYGGQLPRVEGGIFSSLRGNGTPCILMAAYGNRHYDDTLAQMKELLSKQGFVCIGAIAPVIPHIYAPKLGAGRPGEKDLEVFRKFAVAIKKKLEQAEENGLLEAEMPGNPFPEPKTMKPVGKAFDAEACTGCKVCVQKCPVNAISMETLEIDQEKCLNCMRCVRVCPEQARTFDASSVCAYLEDNYSQPREVEYFI</sequence>
<accession>A0A2Z4UBM2</accession>
<dbReference type="GO" id="GO:0002939">
    <property type="term" value="P:tRNA N1-guanine methylation"/>
    <property type="evidence" value="ECO:0007669"/>
    <property type="project" value="TreeGrafter"/>
</dbReference>
<dbReference type="Pfam" id="PF01746">
    <property type="entry name" value="tRNA_m1G_MT"/>
    <property type="match status" value="1"/>
</dbReference>
<keyword evidence="14" id="KW-0411">Iron-sulfur</keyword>
<feature type="binding site" evidence="18">
    <location>
        <position position="118"/>
    </location>
    <ligand>
        <name>S-adenosyl-L-methionine</name>
        <dbReference type="ChEBI" id="CHEBI:59789"/>
    </ligand>
</feature>
<dbReference type="SUPFAM" id="SSF75217">
    <property type="entry name" value="alpha/beta knot"/>
    <property type="match status" value="1"/>
</dbReference>
<dbReference type="InterPro" id="IPR029028">
    <property type="entry name" value="Alpha/beta_knot_MTases"/>
</dbReference>
<evidence type="ECO:0000256" key="14">
    <source>
        <dbReference type="ARBA" id="ARBA00023014"/>
    </source>
</evidence>
<evidence type="ECO:0000313" key="22">
    <source>
        <dbReference type="Proteomes" id="UP000250003"/>
    </source>
</evidence>
<protein>
    <recommendedName>
        <fullName evidence="6 18">tRNA (guanine-N(1)-)-methyltransferase</fullName>
        <ecNumber evidence="5 18">2.1.1.228</ecNumber>
    </recommendedName>
    <alternativeName>
        <fullName evidence="15 18">M1G-methyltransferase</fullName>
    </alternativeName>
    <alternativeName>
        <fullName evidence="16 18">tRNA [GM37] methyltransferase</fullName>
    </alternativeName>
</protein>
<dbReference type="InterPro" id="IPR017900">
    <property type="entry name" value="4Fe4S_Fe_S_CS"/>
</dbReference>
<dbReference type="GO" id="GO:0051536">
    <property type="term" value="F:iron-sulfur cluster binding"/>
    <property type="evidence" value="ECO:0007669"/>
    <property type="project" value="UniProtKB-KW"/>
</dbReference>
<evidence type="ECO:0000256" key="10">
    <source>
        <dbReference type="ARBA" id="ARBA00022691"/>
    </source>
</evidence>
<gene>
    <name evidence="18" type="primary">trmD</name>
    <name evidence="21" type="ORF">DQQ01_09825</name>
</gene>
<evidence type="ECO:0000256" key="4">
    <source>
        <dbReference type="ARBA" id="ARBA00011738"/>
    </source>
</evidence>
<evidence type="ECO:0000256" key="8">
    <source>
        <dbReference type="ARBA" id="ARBA00022603"/>
    </source>
</evidence>
<evidence type="ECO:0000256" key="15">
    <source>
        <dbReference type="ARBA" id="ARBA00029736"/>
    </source>
</evidence>
<reference evidence="22" key="1">
    <citation type="submission" date="2018-06" db="EMBL/GenBank/DDBJ databases">
        <title>Description of Blautia argi sp. nov., a new anaerobic isolated from dog feces.</title>
        <authorList>
            <person name="Chang Y.-H."/>
            <person name="Paek J."/>
            <person name="Shin Y."/>
        </authorList>
    </citation>
    <scope>NUCLEOTIDE SEQUENCE [LARGE SCALE GENOMIC DNA]</scope>
    <source>
        <strain evidence="22">KCTC 15426</strain>
    </source>
</reference>
<dbReference type="InterPro" id="IPR029026">
    <property type="entry name" value="tRNA_m1G_MTases_N"/>
</dbReference>
<dbReference type="Proteomes" id="UP000250003">
    <property type="component" value="Chromosome"/>
</dbReference>
<evidence type="ECO:0000256" key="19">
    <source>
        <dbReference type="RuleBase" id="RU003464"/>
    </source>
</evidence>
<dbReference type="PANTHER" id="PTHR46417:SF1">
    <property type="entry name" value="TRNA (GUANINE-N(1)-)-METHYLTRANSFERASE"/>
    <property type="match status" value="1"/>
</dbReference>
<evidence type="ECO:0000256" key="1">
    <source>
        <dbReference type="ARBA" id="ARBA00002634"/>
    </source>
</evidence>
<dbReference type="CDD" id="cd18080">
    <property type="entry name" value="TrmD-like"/>
    <property type="match status" value="1"/>
</dbReference>
<dbReference type="InterPro" id="IPR023148">
    <property type="entry name" value="tRNA_m1G_MeTrfase_C_sf"/>
</dbReference>